<dbReference type="SUPFAM" id="SSF46785">
    <property type="entry name" value="Winged helix' DNA-binding domain"/>
    <property type="match status" value="1"/>
</dbReference>
<dbReference type="PROSITE" id="PS00894">
    <property type="entry name" value="HTH_DEOR_1"/>
    <property type="match status" value="1"/>
</dbReference>
<feature type="domain" description="HTH deoR-type" evidence="4">
    <location>
        <begin position="2"/>
        <end position="57"/>
    </location>
</feature>
<dbReference type="GO" id="GO:0003677">
    <property type="term" value="F:DNA binding"/>
    <property type="evidence" value="ECO:0007669"/>
    <property type="project" value="UniProtKB-KW"/>
</dbReference>
<organism evidence="5 6">
    <name type="scientific">Pseudonocardia eucalypti</name>
    <dbReference type="NCBI Taxonomy" id="648755"/>
    <lineage>
        <taxon>Bacteria</taxon>
        <taxon>Bacillati</taxon>
        <taxon>Actinomycetota</taxon>
        <taxon>Actinomycetes</taxon>
        <taxon>Pseudonocardiales</taxon>
        <taxon>Pseudonocardiaceae</taxon>
        <taxon>Pseudonocardia</taxon>
    </lineage>
</organism>
<sequence>MRPRDRRDLIYAELLAGRGTVAELCALLGVSAATVRRDLRLLTDQGRATRTYGGAVTGPLPLERTLGQKERRAEAEKDAIARCAAAEVRDGEVLILDAGTTTGRLAHHLAERDGLTVLTNGINTLVTLSHRPSITLITLGGQLRHTSQALVGPLAEETLRHVVADRVFLGADGVLAERGLSCPTLEQASLKALMASRARAVYVLADHTKLGAAPFPFFAPLTTPATLITDAGAPASAVAALDQDPHLRVRLASGVARP</sequence>
<evidence type="ECO:0000256" key="3">
    <source>
        <dbReference type="ARBA" id="ARBA00023163"/>
    </source>
</evidence>
<dbReference type="PROSITE" id="PS51000">
    <property type="entry name" value="HTH_DEOR_2"/>
    <property type="match status" value="1"/>
</dbReference>
<dbReference type="RefSeq" id="WP_221497610.1">
    <property type="nucleotide sequence ID" value="NZ_BAABJP010000058.1"/>
</dbReference>
<dbReference type="SMART" id="SM01134">
    <property type="entry name" value="DeoRC"/>
    <property type="match status" value="1"/>
</dbReference>
<keyword evidence="1" id="KW-0805">Transcription regulation</keyword>
<dbReference type="Pfam" id="PF08220">
    <property type="entry name" value="HTH_DeoR"/>
    <property type="match status" value="1"/>
</dbReference>
<dbReference type="SMART" id="SM00420">
    <property type="entry name" value="HTH_DEOR"/>
    <property type="match status" value="1"/>
</dbReference>
<dbReference type="InterPro" id="IPR018356">
    <property type="entry name" value="Tscrpt_reg_HTH_DeoR_CS"/>
</dbReference>
<dbReference type="PANTHER" id="PTHR30363:SF44">
    <property type="entry name" value="AGA OPERON TRANSCRIPTIONAL REPRESSOR-RELATED"/>
    <property type="match status" value="1"/>
</dbReference>
<dbReference type="InterPro" id="IPR036390">
    <property type="entry name" value="WH_DNA-bd_sf"/>
</dbReference>
<evidence type="ECO:0000313" key="5">
    <source>
        <dbReference type="EMBL" id="GAA5174069.1"/>
    </source>
</evidence>
<evidence type="ECO:0000256" key="1">
    <source>
        <dbReference type="ARBA" id="ARBA00023015"/>
    </source>
</evidence>
<proteinExistence type="predicted"/>
<dbReference type="Proteomes" id="UP001428817">
    <property type="component" value="Unassembled WGS sequence"/>
</dbReference>
<comment type="caution">
    <text evidence="5">The sequence shown here is derived from an EMBL/GenBank/DDBJ whole genome shotgun (WGS) entry which is preliminary data.</text>
</comment>
<gene>
    <name evidence="5" type="ORF">GCM10023321_77110</name>
</gene>
<dbReference type="InterPro" id="IPR001034">
    <property type="entry name" value="DeoR_HTH"/>
</dbReference>
<dbReference type="SUPFAM" id="SSF100950">
    <property type="entry name" value="NagB/RpiA/CoA transferase-like"/>
    <property type="match status" value="1"/>
</dbReference>
<keyword evidence="2 5" id="KW-0238">DNA-binding</keyword>
<dbReference type="InterPro" id="IPR014036">
    <property type="entry name" value="DeoR-like_C"/>
</dbReference>
<name>A0ABP9RBT1_9PSEU</name>
<dbReference type="PANTHER" id="PTHR30363">
    <property type="entry name" value="HTH-TYPE TRANSCRIPTIONAL REGULATOR SRLR-RELATED"/>
    <property type="match status" value="1"/>
</dbReference>
<dbReference type="InterPro" id="IPR037171">
    <property type="entry name" value="NagB/RpiA_transferase-like"/>
</dbReference>
<dbReference type="Gene3D" id="3.40.50.1360">
    <property type="match status" value="1"/>
</dbReference>
<evidence type="ECO:0000256" key="2">
    <source>
        <dbReference type="ARBA" id="ARBA00023125"/>
    </source>
</evidence>
<protein>
    <submittedName>
        <fullName evidence="5">DeoR/GlpR family DNA-binding transcription regulator</fullName>
    </submittedName>
</protein>
<accession>A0ABP9RBT1</accession>
<dbReference type="PRINTS" id="PR00037">
    <property type="entry name" value="HTHLACR"/>
</dbReference>
<keyword evidence="6" id="KW-1185">Reference proteome</keyword>
<dbReference type="Pfam" id="PF00455">
    <property type="entry name" value="DeoRC"/>
    <property type="match status" value="1"/>
</dbReference>
<evidence type="ECO:0000259" key="4">
    <source>
        <dbReference type="PROSITE" id="PS51000"/>
    </source>
</evidence>
<reference evidence="6" key="1">
    <citation type="journal article" date="2019" name="Int. J. Syst. Evol. Microbiol.">
        <title>The Global Catalogue of Microorganisms (GCM) 10K type strain sequencing project: providing services to taxonomists for standard genome sequencing and annotation.</title>
        <authorList>
            <consortium name="The Broad Institute Genomics Platform"/>
            <consortium name="The Broad Institute Genome Sequencing Center for Infectious Disease"/>
            <person name="Wu L."/>
            <person name="Ma J."/>
        </authorList>
    </citation>
    <scope>NUCLEOTIDE SEQUENCE [LARGE SCALE GENOMIC DNA]</scope>
    <source>
        <strain evidence="6">JCM 18303</strain>
    </source>
</reference>
<dbReference type="InterPro" id="IPR050313">
    <property type="entry name" value="Carb_Metab_HTH_regulators"/>
</dbReference>
<dbReference type="EMBL" id="BAABJP010000058">
    <property type="protein sequence ID" value="GAA5174069.1"/>
    <property type="molecule type" value="Genomic_DNA"/>
</dbReference>
<keyword evidence="3" id="KW-0804">Transcription</keyword>
<evidence type="ECO:0000313" key="6">
    <source>
        <dbReference type="Proteomes" id="UP001428817"/>
    </source>
</evidence>